<feature type="region of interest" description="Disordered" evidence="1">
    <location>
        <begin position="1"/>
        <end position="43"/>
    </location>
</feature>
<dbReference type="Proteomes" id="UP001168620">
    <property type="component" value="Unassembled WGS sequence"/>
</dbReference>
<comment type="caution">
    <text evidence="3">The sequence shown here is derived from an EMBL/GenBank/DDBJ whole genome shotgun (WGS) entry which is preliminary data.</text>
</comment>
<dbReference type="RefSeq" id="WP_300955121.1">
    <property type="nucleotide sequence ID" value="NZ_JAUHJQ010000020.1"/>
</dbReference>
<keyword evidence="2" id="KW-1133">Transmembrane helix</keyword>
<sequence length="104" mass="10693">MSTPNGMDRESLRNSRQLPYQPESSTPTETHHAGQEPDGGAHGAHGGHGLMMIVCCIPMLAIAGLLFLTGVAGSGIIVTALLCTAMMAAMMFAMPGGHGGHGHK</sequence>
<accession>A0ABT8FMG9</accession>
<evidence type="ECO:0000313" key="4">
    <source>
        <dbReference type="Proteomes" id="UP001168620"/>
    </source>
</evidence>
<organism evidence="3 4">
    <name type="scientific">Nocardioides oceani</name>
    <dbReference type="NCBI Taxonomy" id="3058369"/>
    <lineage>
        <taxon>Bacteria</taxon>
        <taxon>Bacillati</taxon>
        <taxon>Actinomycetota</taxon>
        <taxon>Actinomycetes</taxon>
        <taxon>Propionibacteriales</taxon>
        <taxon>Nocardioidaceae</taxon>
        <taxon>Nocardioides</taxon>
    </lineage>
</organism>
<dbReference type="EMBL" id="JAUHJQ010000020">
    <property type="protein sequence ID" value="MDN4175706.1"/>
    <property type="molecule type" value="Genomic_DNA"/>
</dbReference>
<keyword evidence="4" id="KW-1185">Reference proteome</keyword>
<reference evidence="3" key="1">
    <citation type="submission" date="2023-06" db="EMBL/GenBank/DDBJ databases">
        <title>Draft genome sequence of Nocardioides sp. SOB77.</title>
        <authorList>
            <person name="Zhang G."/>
        </authorList>
    </citation>
    <scope>NUCLEOTIDE SEQUENCE</scope>
    <source>
        <strain evidence="3">SOB77</strain>
    </source>
</reference>
<name>A0ABT8FMG9_9ACTN</name>
<evidence type="ECO:0000256" key="2">
    <source>
        <dbReference type="SAM" id="Phobius"/>
    </source>
</evidence>
<keyword evidence="2" id="KW-0472">Membrane</keyword>
<keyword evidence="2" id="KW-0812">Transmembrane</keyword>
<protein>
    <recommendedName>
        <fullName evidence="5">DUF2933 domain-containing protein</fullName>
    </recommendedName>
</protein>
<evidence type="ECO:0000256" key="1">
    <source>
        <dbReference type="SAM" id="MobiDB-lite"/>
    </source>
</evidence>
<evidence type="ECO:0008006" key="5">
    <source>
        <dbReference type="Google" id="ProtNLM"/>
    </source>
</evidence>
<feature type="transmembrane region" description="Helical" evidence="2">
    <location>
        <begin position="50"/>
        <end position="68"/>
    </location>
</feature>
<evidence type="ECO:0000313" key="3">
    <source>
        <dbReference type="EMBL" id="MDN4175706.1"/>
    </source>
</evidence>
<gene>
    <name evidence="3" type="ORF">QWY28_22280</name>
</gene>
<feature type="transmembrane region" description="Helical" evidence="2">
    <location>
        <begin position="74"/>
        <end position="94"/>
    </location>
</feature>
<proteinExistence type="predicted"/>
<feature type="compositionally biased region" description="Polar residues" evidence="1">
    <location>
        <begin position="14"/>
        <end position="28"/>
    </location>
</feature>